<evidence type="ECO:0000256" key="1">
    <source>
        <dbReference type="ARBA" id="ARBA00022737"/>
    </source>
</evidence>
<evidence type="ECO:0000256" key="3">
    <source>
        <dbReference type="PROSITE-ProRule" id="PRU00339"/>
    </source>
</evidence>
<evidence type="ECO:0000256" key="4">
    <source>
        <dbReference type="SAM" id="SignalP"/>
    </source>
</evidence>
<gene>
    <name evidence="5" type="ORF">IAB75_08150</name>
</gene>
<dbReference type="Gene3D" id="1.25.40.10">
    <property type="entry name" value="Tetratricopeptide repeat domain"/>
    <property type="match status" value="2"/>
</dbReference>
<dbReference type="InterPro" id="IPR019734">
    <property type="entry name" value="TPR_rpt"/>
</dbReference>
<feature type="chain" id="PRO_5037704636" evidence="4">
    <location>
        <begin position="20"/>
        <end position="439"/>
    </location>
</feature>
<proteinExistence type="predicted"/>
<dbReference type="AlphaFoldDB" id="A0A940DSI2"/>
<reference evidence="5" key="2">
    <citation type="journal article" date="2021" name="PeerJ">
        <title>Extensive microbial diversity within the chicken gut microbiome revealed by metagenomics and culture.</title>
        <authorList>
            <person name="Gilroy R."/>
            <person name="Ravi A."/>
            <person name="Getino M."/>
            <person name="Pursley I."/>
            <person name="Horton D.L."/>
            <person name="Alikhan N.F."/>
            <person name="Baker D."/>
            <person name="Gharbi K."/>
            <person name="Hall N."/>
            <person name="Watson M."/>
            <person name="Adriaenssens E.M."/>
            <person name="Foster-Nyarko E."/>
            <person name="Jarju S."/>
            <person name="Secka A."/>
            <person name="Antonio M."/>
            <person name="Oren A."/>
            <person name="Chaudhuri R.R."/>
            <person name="La Ragione R."/>
            <person name="Hildebrand F."/>
            <person name="Pallen M.J."/>
        </authorList>
    </citation>
    <scope>NUCLEOTIDE SEQUENCE</scope>
    <source>
        <strain evidence="5">G3-8215</strain>
    </source>
</reference>
<feature type="repeat" description="TPR" evidence="3">
    <location>
        <begin position="306"/>
        <end position="339"/>
    </location>
</feature>
<dbReference type="Pfam" id="PF13414">
    <property type="entry name" value="TPR_11"/>
    <property type="match status" value="1"/>
</dbReference>
<dbReference type="PANTHER" id="PTHR44227">
    <property type="match status" value="1"/>
</dbReference>
<feature type="signal peptide" evidence="4">
    <location>
        <begin position="1"/>
        <end position="19"/>
    </location>
</feature>
<dbReference type="EMBL" id="JADILV010000056">
    <property type="protein sequence ID" value="MBO8484065.1"/>
    <property type="molecule type" value="Genomic_DNA"/>
</dbReference>
<dbReference type="SUPFAM" id="SSF48452">
    <property type="entry name" value="TPR-like"/>
    <property type="match status" value="1"/>
</dbReference>
<dbReference type="InterPro" id="IPR052346">
    <property type="entry name" value="O-mannosyl-transferase_TMTC"/>
</dbReference>
<evidence type="ECO:0000313" key="6">
    <source>
        <dbReference type="Proteomes" id="UP000725002"/>
    </source>
</evidence>
<dbReference type="Pfam" id="PF13181">
    <property type="entry name" value="TPR_8"/>
    <property type="match status" value="2"/>
</dbReference>
<dbReference type="PROSITE" id="PS50005">
    <property type="entry name" value="TPR"/>
    <property type="match status" value="1"/>
</dbReference>
<dbReference type="Proteomes" id="UP000725002">
    <property type="component" value="Unassembled WGS sequence"/>
</dbReference>
<dbReference type="GO" id="GO:0000030">
    <property type="term" value="F:mannosyltransferase activity"/>
    <property type="evidence" value="ECO:0007669"/>
    <property type="project" value="TreeGrafter"/>
</dbReference>
<sequence>MKKILIALALVLSVQVAGAQVKSAADSKKAVEAAEAAAQNPKKALKPATWLKLGDAYVNAYNSPYGNAWVGAGKQELMLIMGSEKPSSTEMVELMGEPYTKEVYAEKNFYFNGAGVLAMIEVTKPVYGNALAKALDAYKKAYEVDVKHSKDKDVAAGIHSVAAKYLDEGMTQYMLGDIKAANACFCAASEASETAPLNVVDTTATYNAGFTSWSLQDYATAVTYFKKCIDAKYYEDGEVFAKLSDCYSKLGDKENAKNVLENGFKAFPQSQSILIGLINFYIESGDDTDRLFSLLDEAKKNEPNNASLYYVEGNIHNQLGDTEAAVKAYEEANKVDPNYEYGFIGIGILYYNQALDLQTKAQEELDDAKYMALVEEFETALKNAIDPFEKAYGLSKNNEIRVNIAEYLKNIYYRFRDENADYQAKYEKYAEVVSTGNPL</sequence>
<dbReference type="SMART" id="SM00028">
    <property type="entry name" value="TPR"/>
    <property type="match status" value="4"/>
</dbReference>
<reference evidence="5" key="1">
    <citation type="submission" date="2020-10" db="EMBL/GenBank/DDBJ databases">
        <authorList>
            <person name="Gilroy R."/>
        </authorList>
    </citation>
    <scope>NUCLEOTIDE SEQUENCE</scope>
    <source>
        <strain evidence="5">G3-8215</strain>
    </source>
</reference>
<dbReference type="InterPro" id="IPR011990">
    <property type="entry name" value="TPR-like_helical_dom_sf"/>
</dbReference>
<evidence type="ECO:0000256" key="2">
    <source>
        <dbReference type="ARBA" id="ARBA00022803"/>
    </source>
</evidence>
<keyword evidence="1" id="KW-0677">Repeat</keyword>
<dbReference type="GO" id="GO:0035269">
    <property type="term" value="P:protein O-linked glycosylation via mannose"/>
    <property type="evidence" value="ECO:0007669"/>
    <property type="project" value="TreeGrafter"/>
</dbReference>
<dbReference type="PANTHER" id="PTHR44227:SF3">
    <property type="entry name" value="PROTEIN O-MANNOSYL-TRANSFERASE TMTC4"/>
    <property type="match status" value="1"/>
</dbReference>
<dbReference type="GO" id="GO:0030968">
    <property type="term" value="P:endoplasmic reticulum unfolded protein response"/>
    <property type="evidence" value="ECO:0007669"/>
    <property type="project" value="TreeGrafter"/>
</dbReference>
<comment type="caution">
    <text evidence="5">The sequence shown here is derived from an EMBL/GenBank/DDBJ whole genome shotgun (WGS) entry which is preliminary data.</text>
</comment>
<protein>
    <submittedName>
        <fullName evidence="5">Tetratricopeptide repeat protein</fullName>
    </submittedName>
</protein>
<keyword evidence="2 3" id="KW-0802">TPR repeat</keyword>
<accession>A0A940DSI2</accession>
<evidence type="ECO:0000313" key="5">
    <source>
        <dbReference type="EMBL" id="MBO8484065.1"/>
    </source>
</evidence>
<keyword evidence="4" id="KW-0732">Signal</keyword>
<organism evidence="5 6">
    <name type="scientific">Candidatus Cryptobacteroides avicola</name>
    <dbReference type="NCBI Taxonomy" id="2840757"/>
    <lineage>
        <taxon>Bacteria</taxon>
        <taxon>Pseudomonadati</taxon>
        <taxon>Bacteroidota</taxon>
        <taxon>Bacteroidia</taxon>
        <taxon>Bacteroidales</taxon>
        <taxon>Candidatus Cryptobacteroides</taxon>
    </lineage>
</organism>
<name>A0A940DSI2_9BACT</name>